<gene>
    <name evidence="2" type="ORF">PPL_00854</name>
</gene>
<evidence type="ECO:0000313" key="3">
    <source>
        <dbReference type="Proteomes" id="UP000001396"/>
    </source>
</evidence>
<evidence type="ECO:0000313" key="2">
    <source>
        <dbReference type="EMBL" id="EFA85625.1"/>
    </source>
</evidence>
<dbReference type="GeneID" id="31356385"/>
<dbReference type="InterPro" id="IPR058210">
    <property type="entry name" value="SACS/Nov_dom"/>
</dbReference>
<dbReference type="PANTHER" id="PTHR15600:SF42">
    <property type="entry name" value="SACSIN"/>
    <property type="match status" value="1"/>
</dbReference>
<dbReference type="Pfam" id="PF25794">
    <property type="entry name" value="SACS"/>
    <property type="match status" value="3"/>
</dbReference>
<keyword evidence="3" id="KW-1185">Reference proteome</keyword>
<dbReference type="RefSeq" id="XP_020437732.1">
    <property type="nucleotide sequence ID" value="XM_020571874.1"/>
</dbReference>
<dbReference type="PANTHER" id="PTHR15600">
    <property type="entry name" value="SACSIN"/>
    <property type="match status" value="1"/>
</dbReference>
<dbReference type="InterPro" id="IPR007842">
    <property type="entry name" value="HEPN_dom"/>
</dbReference>
<accession>D3AYT5</accession>
<name>D3AYT5_HETP5</name>
<dbReference type="SUPFAM" id="SSF81593">
    <property type="entry name" value="Nucleotidyltransferase substrate binding subunit/domain"/>
    <property type="match status" value="1"/>
</dbReference>
<dbReference type="PROSITE" id="PS50910">
    <property type="entry name" value="HEPN"/>
    <property type="match status" value="1"/>
</dbReference>
<organism evidence="2 3">
    <name type="scientific">Heterostelium pallidum (strain ATCC 26659 / Pp 5 / PN500)</name>
    <name type="common">Cellular slime mold</name>
    <name type="synonym">Polysphondylium pallidum</name>
    <dbReference type="NCBI Taxonomy" id="670386"/>
    <lineage>
        <taxon>Eukaryota</taxon>
        <taxon>Amoebozoa</taxon>
        <taxon>Evosea</taxon>
        <taxon>Eumycetozoa</taxon>
        <taxon>Dictyostelia</taxon>
        <taxon>Acytosteliales</taxon>
        <taxon>Acytosteliaceae</taxon>
        <taxon>Heterostelium</taxon>
    </lineage>
</organism>
<evidence type="ECO:0000259" key="1">
    <source>
        <dbReference type="PROSITE" id="PS50910"/>
    </source>
</evidence>
<comment type="caution">
    <text evidence="2">The sequence shown here is derived from an EMBL/GenBank/DDBJ whole genome shotgun (WGS) entry which is preliminary data.</text>
</comment>
<proteinExistence type="predicted"/>
<dbReference type="Gene3D" id="1.20.120.330">
    <property type="entry name" value="Nucleotidyltransferases domain 2"/>
    <property type="match status" value="1"/>
</dbReference>
<dbReference type="SUPFAM" id="SSF55874">
    <property type="entry name" value="ATPase domain of HSP90 chaperone/DNA topoisomerase II/histidine kinase"/>
    <property type="match status" value="1"/>
</dbReference>
<sequence>MFLGHDVSLDGNAVEPYYKRINGILKKYHESTILKELLQNADDAGASKVIIKFDRRSYGTESLLGENMKQMQGPSLLIYNDSIFKEKDWEGIKSLGSGSKEMDLKSVGKFGLGINSVYHVSDILTVVSDTQMLIQDPLGLVSEKGLHFDFVENSISADYPDQAEPFKQFGCDMTNQFNGTIIRLPIRRVGSKIKLYPITDADFQLIFNEFIQQLHELLLFLKNILDVEVYDDNKLLFRVSISNASSIEGERTLVHDYISRIADTMEEYNIHNFIDIIKRRTDLPVGTFTMDLKYESAVYGTSSMSYCITQGLVKKGLQTLRMNNITTKLIPWGGVAVPLGLTPQQTKSFQGIPFTFLPIGSQRFNIPFHFNGFFVLSDARTDIHFSTSNYENSEEHQEFKWNENVLTNIIPELYNHNLLKMIDNGLIDKKSVYCLTDDHNEDICNVLIQRSKVTIRIPNPLLQNMLELGCNIHLITPMDICRFLKSIPLTEFNGSVLKYLLSNHQIIEGGYLNQLSVFPLPKGGIGSIASKHLRHPKMYFTDKSQFTILSSRNPDSLFDFERMLPFTDKIMSLSKYYHVSTMDITKFIEMVEISFKEMVGINFVLSTLPDDFNFAVFWDYMRNFETFQLPNFACIPVTTLHTSSAPNAYVAPSYPKLILDTINEPIKSIVSKLGFYLAKASTREKYYFSIENVNSEQNFVNGITSTMVLSLSSEDKNLVRKYLLSGPRNLKQSTAIFALPIFNTSIGEFSYINTKTTCTIWKDITKYCRGQKYVIFEEDRNNLQKWPTNLNDQNSMLLNNILPYINLYKQDEQFSIVKLVLRNVEYFKTKPFIQKQEWVPNSGGTLSRLNQVFILSTPERVSLLKYTQEGSSKVIVQQLTTSDLIDKWRSIGVYSIYPGKGVSSDHNLTSDCLNNLQNLPKESFNSAFNEIISFMNQNMNLVDHNAISIPFIPVKQSINIGSISYKSETKYVSINQCYIDSVEELCYSQCTIGDIDTKSLASLQKYLPTLKIETVISHLGYLIEQSQTTSSNDEDKESMTTIVKKIYKFFNDQEDIKSLISSKLDWIWCGSKFVSPKEFTPLYEKVKIPMNPTFRQYSAVLEILFSKSKGLPLSDEDLSIAIKVANELAKQPVPQEPGKIYLPCTSLKLVEIEKIIFSETDDVHQSLQSLSILHRDLSLNFARKLGIKSSTDAIKRGKTILGSEFGQFEKLVTRLKSINEDYKVESLLKEVVQNAEDSKATVLEICLDKRRYTITDDLDPELPKNFGNYLEPSLYVPSIITRDSLFIFDPLKSHFSVEQSAGRSYEFSIRDQLVDTFKPLNYPNFNLSLDKEFEHTIIRLPLRKSASELSSNIWTMEKINETFNMYQSSAENCLLFQRNLKKITFSVIEDDNSNQAKTLYSVERRVTGGYNPINLFNDIENFNWENKEIPKSYFMDIITNGTVTNKWFVGWKIGAEQSSNLFKIYEKLHQKSIPLGSIAICMDKEIIGVPFTYLPLPKSTELPVMVNGSFILNSARQDVFNSLENNYKLDDYKPDSEKEKSLWNISIVTEILCPLYLNLLNNIEFKNHFIGSKINNFYSLFPHSKATLWNRITEYFYQNVSKYSVFSNIYSNDFGGLSYLWKSFDKSSLVIKSEYKEPLDDLNIIKLLLQDKCPLVLLPEEVFEMLPKDVAPIQFNESNVAKFYKKVTEISYLLSNPPRPSLSCKENIFTLAKYVRSLLDTPFMLLESELTAMKFDYKSSKLIYNSEYFTLLQDADLFIHHRFTDNSLLEKHTPIYGLEIQFPEFFIQHLIPKLKSYKTYEDCIPILSSLVQHWGEFSQYNIDKLKQLELIPVLGNDGNSVVKFNLVSKYYNEEVLKLIQPKYHLPPIFNENNYQMILSKLGLKSTLNTKIIIRQFETLSNDPDANMFEKLYKFMTTTSTLTKIDVFNIFESIKDLPVIPCVQINRIGAVNQPFAAISKSSDPSHEEYTFTVLPTRLYPNLEFSPTLNLVTVEIHLKNLLLNSHKWDDYNMIDFESLVTKAIGYLGSQWHSIQKPLPDSTLFPIQSQLVPIKDIILTKENLSPFFLSIQSSIKQYGSILEGLGFTGINDEKIVCKISSMTSKVIGEDSIQTVITLLLHLQKASPPALIDKSCILQSHSLVYSRPHGQSASLLDRCQITNKLFQVHPELERHKTYIKIFTLSDLVKESLNQELSKVENVSSSTFVDFHDEDIIEKVKSNSRNSKIIKLLQDLKLYKGKLVSKFTLVNNNTDVTKEAHGSEYIYDKENNSLYIQSEFFDSFHYLGFIALIFDINSMHLYTELRTHKDLVYDINPFHIYSSGEKVYYSSDNISYNPATIIQMNEDSIDEYSELRFYFISLDDDEESVSAPLVHLFKEGTTDVSKITMDHQAVQQLYDEVRISFGDGFECNRIKDFAKQLGITIISPTVNENQLVIHRAKINILKTSVYTLQKSKYSSSEPNDGYSLIFKEQSAHDLEVARHCHLGGFYSSACFHAQQCVEKLFKAYCHKHGIYFDLHSHKINYYQIKEDIDCSDARIFERFYISTRYPSPNGYDTTAPFKNYNENQSEDAIKKALILCHKLKDLI</sequence>
<dbReference type="NCBIfam" id="NF047352">
    <property type="entry name" value="P_loop_sacsin"/>
    <property type="match status" value="1"/>
</dbReference>
<dbReference type="GO" id="GO:0030544">
    <property type="term" value="F:Hsp70 protein binding"/>
    <property type="evidence" value="ECO:0007669"/>
    <property type="project" value="TreeGrafter"/>
</dbReference>
<dbReference type="InterPro" id="IPR052972">
    <property type="entry name" value="Sacsin_chaperone_reg"/>
</dbReference>
<dbReference type="Pfam" id="PF05168">
    <property type="entry name" value="HEPN"/>
    <property type="match status" value="1"/>
</dbReference>
<dbReference type="OMA" id="DHNEDIC"/>
<dbReference type="InterPro" id="IPR036890">
    <property type="entry name" value="HATPase_C_sf"/>
</dbReference>
<protein>
    <recommendedName>
        <fullName evidence="1">HEPN domain-containing protein</fullName>
    </recommendedName>
</protein>
<dbReference type="STRING" id="670386.D3AYT5"/>
<dbReference type="InParanoid" id="D3AYT5"/>
<dbReference type="EMBL" id="ADBJ01000004">
    <property type="protein sequence ID" value="EFA85625.1"/>
    <property type="molecule type" value="Genomic_DNA"/>
</dbReference>
<reference evidence="2 3" key="1">
    <citation type="journal article" date="2011" name="Genome Res.">
        <title>Phylogeny-wide analysis of social amoeba genomes highlights ancient origins for complex intercellular communication.</title>
        <authorList>
            <person name="Heidel A.J."/>
            <person name="Lawal H.M."/>
            <person name="Felder M."/>
            <person name="Schilde C."/>
            <person name="Helps N.R."/>
            <person name="Tunggal B."/>
            <person name="Rivero F."/>
            <person name="John U."/>
            <person name="Schleicher M."/>
            <person name="Eichinger L."/>
            <person name="Platzer M."/>
            <person name="Noegel A.A."/>
            <person name="Schaap P."/>
            <person name="Gloeckner G."/>
        </authorList>
    </citation>
    <scope>NUCLEOTIDE SEQUENCE [LARGE SCALE GENOMIC DNA]</scope>
    <source>
        <strain evidence="3">ATCC 26659 / Pp 5 / PN500</strain>
    </source>
</reference>
<feature type="domain" description="HEPN" evidence="1">
    <location>
        <begin position="2466"/>
        <end position="2574"/>
    </location>
</feature>
<dbReference type="SMART" id="SM00748">
    <property type="entry name" value="HEPN"/>
    <property type="match status" value="1"/>
</dbReference>
<dbReference type="Proteomes" id="UP000001396">
    <property type="component" value="Unassembled WGS sequence"/>
</dbReference>